<name>K1T4E7_9ZZZZ</name>
<dbReference type="InterPro" id="IPR009057">
    <property type="entry name" value="Homeodomain-like_sf"/>
</dbReference>
<dbReference type="SMART" id="SM00342">
    <property type="entry name" value="HTH_ARAC"/>
    <property type="match status" value="1"/>
</dbReference>
<dbReference type="Gene3D" id="1.10.10.60">
    <property type="entry name" value="Homeodomain-like"/>
    <property type="match status" value="2"/>
</dbReference>
<dbReference type="Pfam" id="PF12833">
    <property type="entry name" value="HTH_18"/>
    <property type="match status" value="1"/>
</dbReference>
<dbReference type="PANTHER" id="PTHR43280:SF35">
    <property type="entry name" value="RESPONSE REGULATOR"/>
    <property type="match status" value="1"/>
</dbReference>
<dbReference type="PROSITE" id="PS00041">
    <property type="entry name" value="HTH_ARAC_FAMILY_1"/>
    <property type="match status" value="1"/>
</dbReference>
<keyword evidence="1" id="KW-0805">Transcription regulation</keyword>
<protein>
    <submittedName>
        <fullName evidence="5">Two component transcriptional regulator, AraC family</fullName>
    </submittedName>
</protein>
<dbReference type="GO" id="GO:0043565">
    <property type="term" value="F:sequence-specific DNA binding"/>
    <property type="evidence" value="ECO:0007669"/>
    <property type="project" value="InterPro"/>
</dbReference>
<gene>
    <name evidence="5" type="ORF">OBE_06856</name>
</gene>
<dbReference type="GO" id="GO:0003700">
    <property type="term" value="F:DNA-binding transcription factor activity"/>
    <property type="evidence" value="ECO:0007669"/>
    <property type="project" value="InterPro"/>
</dbReference>
<keyword evidence="3" id="KW-0804">Transcription</keyword>
<accession>K1T4E7</accession>
<dbReference type="SUPFAM" id="SSF46689">
    <property type="entry name" value="Homeodomain-like"/>
    <property type="match status" value="1"/>
</dbReference>
<proteinExistence type="predicted"/>
<evidence type="ECO:0000313" key="5">
    <source>
        <dbReference type="EMBL" id="EKC64623.1"/>
    </source>
</evidence>
<dbReference type="AlphaFoldDB" id="K1T4E7"/>
<sequence length="171" mass="20090">MHLASNLDNEANQKEMLQFISAQSFREGISRGSRQHLFRFAREYADYLSLLRKNISIDILDSIDKEIQEHYSENLTLQGLGKKYYINSAYLGQIFRKKYGQSFKNYLCSYRINEACRQLLYTNKQIGRIAEDVGYKDVDYFLCKFIELKGCTPSHFRKSKTEKPHSEFPGK</sequence>
<keyword evidence="2" id="KW-0238">DNA-binding</keyword>
<comment type="caution">
    <text evidence="5">The sequence shown here is derived from an EMBL/GenBank/DDBJ whole genome shotgun (WGS) entry which is preliminary data.</text>
</comment>
<reference evidence="5" key="1">
    <citation type="journal article" date="2013" name="Environ. Microbiol.">
        <title>Microbiota from the distal guts of lean and obese adolescents exhibit partial functional redundancy besides clear differences in community structure.</title>
        <authorList>
            <person name="Ferrer M."/>
            <person name="Ruiz A."/>
            <person name="Lanza F."/>
            <person name="Haange S.B."/>
            <person name="Oberbach A."/>
            <person name="Till H."/>
            <person name="Bargiela R."/>
            <person name="Campoy C."/>
            <person name="Segura M.T."/>
            <person name="Richter M."/>
            <person name="von Bergen M."/>
            <person name="Seifert J."/>
            <person name="Suarez A."/>
        </authorList>
    </citation>
    <scope>NUCLEOTIDE SEQUENCE</scope>
</reference>
<organism evidence="5">
    <name type="scientific">human gut metagenome</name>
    <dbReference type="NCBI Taxonomy" id="408170"/>
    <lineage>
        <taxon>unclassified sequences</taxon>
        <taxon>metagenomes</taxon>
        <taxon>organismal metagenomes</taxon>
    </lineage>
</organism>
<evidence type="ECO:0000256" key="1">
    <source>
        <dbReference type="ARBA" id="ARBA00023015"/>
    </source>
</evidence>
<dbReference type="InterPro" id="IPR018060">
    <property type="entry name" value="HTH_AraC"/>
</dbReference>
<dbReference type="PANTHER" id="PTHR43280">
    <property type="entry name" value="ARAC-FAMILY TRANSCRIPTIONAL REGULATOR"/>
    <property type="match status" value="1"/>
</dbReference>
<evidence type="ECO:0000256" key="3">
    <source>
        <dbReference type="ARBA" id="ARBA00023163"/>
    </source>
</evidence>
<evidence type="ECO:0000259" key="4">
    <source>
        <dbReference type="PROSITE" id="PS01124"/>
    </source>
</evidence>
<dbReference type="PROSITE" id="PS01124">
    <property type="entry name" value="HTH_ARAC_FAMILY_2"/>
    <property type="match status" value="1"/>
</dbReference>
<dbReference type="EMBL" id="AJWZ01004727">
    <property type="protein sequence ID" value="EKC64623.1"/>
    <property type="molecule type" value="Genomic_DNA"/>
</dbReference>
<dbReference type="InterPro" id="IPR018062">
    <property type="entry name" value="HTH_AraC-typ_CS"/>
</dbReference>
<feature type="domain" description="HTH araC/xylS-type" evidence="4">
    <location>
        <begin position="61"/>
        <end position="159"/>
    </location>
</feature>
<evidence type="ECO:0000256" key="2">
    <source>
        <dbReference type="ARBA" id="ARBA00023125"/>
    </source>
</evidence>